<evidence type="ECO:0000313" key="5">
    <source>
        <dbReference type="Proteomes" id="UP001152561"/>
    </source>
</evidence>
<protein>
    <submittedName>
        <fullName evidence="4">Uncharacterized protein</fullName>
    </submittedName>
</protein>
<reference evidence="5" key="1">
    <citation type="journal article" date="2023" name="Proc. Natl. Acad. Sci. U.S.A.">
        <title>Genomic and structural basis for evolution of tropane alkaloid biosynthesis.</title>
        <authorList>
            <person name="Wanga Y.-J."/>
            <person name="Taina T."/>
            <person name="Yua J.-Y."/>
            <person name="Lia J."/>
            <person name="Xua B."/>
            <person name="Chenc J."/>
            <person name="D'Auriad J.C."/>
            <person name="Huanga J.-P."/>
            <person name="Huanga S.-X."/>
        </authorList>
    </citation>
    <scope>NUCLEOTIDE SEQUENCE [LARGE SCALE GENOMIC DNA]</scope>
    <source>
        <strain evidence="5">cv. KIB-2019</strain>
    </source>
</reference>
<dbReference type="SUPFAM" id="SSF50249">
    <property type="entry name" value="Nucleic acid-binding proteins"/>
    <property type="match status" value="1"/>
</dbReference>
<evidence type="ECO:0000313" key="4">
    <source>
        <dbReference type="EMBL" id="KAJ8532865.1"/>
    </source>
</evidence>
<dbReference type="InterPro" id="IPR000424">
    <property type="entry name" value="Primosome_PriB/ssb"/>
</dbReference>
<dbReference type="Proteomes" id="UP001152561">
    <property type="component" value="Unassembled WGS sequence"/>
</dbReference>
<organism evidence="4 5">
    <name type="scientific">Anisodus acutangulus</name>
    <dbReference type="NCBI Taxonomy" id="402998"/>
    <lineage>
        <taxon>Eukaryota</taxon>
        <taxon>Viridiplantae</taxon>
        <taxon>Streptophyta</taxon>
        <taxon>Embryophyta</taxon>
        <taxon>Tracheophyta</taxon>
        <taxon>Spermatophyta</taxon>
        <taxon>Magnoliopsida</taxon>
        <taxon>eudicotyledons</taxon>
        <taxon>Gunneridae</taxon>
        <taxon>Pentapetalae</taxon>
        <taxon>asterids</taxon>
        <taxon>lamiids</taxon>
        <taxon>Solanales</taxon>
        <taxon>Solanaceae</taxon>
        <taxon>Solanoideae</taxon>
        <taxon>Hyoscyameae</taxon>
        <taxon>Anisodus</taxon>
    </lineage>
</organism>
<keyword evidence="5" id="KW-1185">Reference proteome</keyword>
<dbReference type="PANTHER" id="PTHR10302:SF23">
    <property type="entry name" value="PROTEIN OSB4, CHLOROPLASTIC"/>
    <property type="match status" value="1"/>
</dbReference>
<keyword evidence="1 2" id="KW-0238">DNA-binding</keyword>
<proteinExistence type="predicted"/>
<dbReference type="OrthoDB" id="669963at2759"/>
<dbReference type="GO" id="GO:0042645">
    <property type="term" value="C:mitochondrial nucleoid"/>
    <property type="evidence" value="ECO:0007669"/>
    <property type="project" value="TreeGrafter"/>
</dbReference>
<dbReference type="PROSITE" id="PS50935">
    <property type="entry name" value="SSB"/>
    <property type="match status" value="1"/>
</dbReference>
<feature type="region of interest" description="Disordered" evidence="3">
    <location>
        <begin position="33"/>
        <end position="59"/>
    </location>
</feature>
<dbReference type="InterPro" id="IPR011344">
    <property type="entry name" value="ssDNA-bd"/>
</dbReference>
<gene>
    <name evidence="4" type="ORF">K7X08_015754</name>
</gene>
<name>A0A9Q1QYJ3_9SOLA</name>
<sequence>MNFLTKSLANKALFPKKCHLLLQTLTSRFASTSISKPRNPKTLKPQEPSSTYSLTPPRIESDETEKIYCWPKPSEIPYQAKVANSVNLVGFVQTPVHFEASLDGKYCAGTVVAHENSDDNSSVLMIPVVFTGDLAHVVACHVKENDCVYVSGKLSMDPLLSCEFMDEYQSCFHIVAENVNFVQGLKRKNLNGLVKSVYPKSKNFLLDDNDKQKDSLSGLEYGDSVSLGGSKSGEGGVTGGDDWRDLIKNPKQWWDCRKPKLDGIVKARHPDFKKKDSSTSLWLENAPRWILEGLEGLEFDVYAPKPKGVGKEVDSWKDLVENPYNWWDNRANKLNPKAPDFKHKNTGIGLWVCSSPDWVLSRLPPVRDQRAAYSDK</sequence>
<dbReference type="AlphaFoldDB" id="A0A9Q1QYJ3"/>
<dbReference type="PANTHER" id="PTHR10302">
    <property type="entry name" value="SINGLE-STRANDED DNA-BINDING PROTEIN"/>
    <property type="match status" value="1"/>
</dbReference>
<accession>A0A9Q1QYJ3</accession>
<comment type="caution">
    <text evidence="4">The sequence shown here is derived from an EMBL/GenBank/DDBJ whole genome shotgun (WGS) entry which is preliminary data.</text>
</comment>
<evidence type="ECO:0000256" key="2">
    <source>
        <dbReference type="PROSITE-ProRule" id="PRU00252"/>
    </source>
</evidence>
<dbReference type="EMBL" id="JAJAGQ010000020">
    <property type="protein sequence ID" value="KAJ8532865.1"/>
    <property type="molecule type" value="Genomic_DNA"/>
</dbReference>
<dbReference type="Gene3D" id="2.40.50.140">
    <property type="entry name" value="Nucleic acid-binding proteins"/>
    <property type="match status" value="1"/>
</dbReference>
<dbReference type="InterPro" id="IPR012340">
    <property type="entry name" value="NA-bd_OB-fold"/>
</dbReference>
<evidence type="ECO:0000256" key="3">
    <source>
        <dbReference type="SAM" id="MobiDB-lite"/>
    </source>
</evidence>
<dbReference type="GO" id="GO:0006264">
    <property type="term" value="P:mitochondrial DNA replication"/>
    <property type="evidence" value="ECO:0007669"/>
    <property type="project" value="TreeGrafter"/>
</dbReference>
<dbReference type="GO" id="GO:0003697">
    <property type="term" value="F:single-stranded DNA binding"/>
    <property type="evidence" value="ECO:0007669"/>
    <property type="project" value="InterPro"/>
</dbReference>
<evidence type="ECO:0000256" key="1">
    <source>
        <dbReference type="ARBA" id="ARBA00023125"/>
    </source>
</evidence>